<dbReference type="EMBL" id="CP072788">
    <property type="protein sequence ID" value="QTR01674.1"/>
    <property type="molecule type" value="Genomic_DNA"/>
</dbReference>
<sequence>MSTALLLVDVQRNMLGAPEPVPHAGPVGAAIEACLDRAREAGWTVVHVRNNGGDGDPDAPGTAGWELVHPVRDGEHVVDKHRCDAFEGTPLGRLIPSSATVVLVGMQSEHCIRETALGALGRGHAVQLVRGAHATYDHDEPAAEVSARVERELAGAGVEVVEPDRVGCRG</sequence>
<keyword evidence="6" id="KW-1185">Reference proteome</keyword>
<dbReference type="PANTHER" id="PTHR43540">
    <property type="entry name" value="PEROXYUREIDOACRYLATE/UREIDOACRYLATE AMIDOHYDROLASE-RELATED"/>
    <property type="match status" value="1"/>
</dbReference>
<protein>
    <submittedName>
        <fullName evidence="4">Isochorismatase family protein</fullName>
    </submittedName>
    <submittedName>
        <fullName evidence="3">Nicotinamidase-related amidase</fullName>
    </submittedName>
</protein>
<evidence type="ECO:0000313" key="3">
    <source>
        <dbReference type="EMBL" id="MBM7813069.1"/>
    </source>
</evidence>
<reference evidence="3 6" key="1">
    <citation type="submission" date="2021-01" db="EMBL/GenBank/DDBJ databases">
        <title>Sequencing the genomes of 1000 actinobacteria strains.</title>
        <authorList>
            <person name="Klenk H.-P."/>
        </authorList>
    </citation>
    <scope>NUCLEOTIDE SEQUENCE [LARGE SCALE GENOMIC DNA]</scope>
    <source>
        <strain evidence="3 6">DSM 44581</strain>
    </source>
</reference>
<feature type="domain" description="Isochorismatase-like" evidence="2">
    <location>
        <begin position="3"/>
        <end position="143"/>
    </location>
</feature>
<dbReference type="GO" id="GO:0016787">
    <property type="term" value="F:hydrolase activity"/>
    <property type="evidence" value="ECO:0007669"/>
    <property type="project" value="UniProtKB-KW"/>
</dbReference>
<proteinExistence type="predicted"/>
<dbReference type="SUPFAM" id="SSF52499">
    <property type="entry name" value="Isochorismatase-like hydrolases"/>
    <property type="match status" value="1"/>
</dbReference>
<name>A0A8T8HUX6_9PSEU</name>
<dbReference type="InterPro" id="IPR036380">
    <property type="entry name" value="Isochorismatase-like_sf"/>
</dbReference>
<evidence type="ECO:0000259" key="2">
    <source>
        <dbReference type="Pfam" id="PF00857"/>
    </source>
</evidence>
<organism evidence="4 5">
    <name type="scientific">Saccharothrix algeriensis</name>
    <dbReference type="NCBI Taxonomy" id="173560"/>
    <lineage>
        <taxon>Bacteria</taxon>
        <taxon>Bacillati</taxon>
        <taxon>Actinomycetota</taxon>
        <taxon>Actinomycetes</taxon>
        <taxon>Pseudonocardiales</taxon>
        <taxon>Pseudonocardiaceae</taxon>
        <taxon>Saccharothrix</taxon>
    </lineage>
</organism>
<dbReference type="AlphaFoldDB" id="A0A8T8HUX6"/>
<reference evidence="4" key="2">
    <citation type="submission" date="2021-04" db="EMBL/GenBank/DDBJ databases">
        <title>Saccharothrix algeriensis WGS.</title>
        <authorList>
            <person name="Stuskova K."/>
            <person name="Hakalova E."/>
            <person name="Tebbal A.B."/>
            <person name="Eichmeier A."/>
        </authorList>
    </citation>
    <scope>NUCLEOTIDE SEQUENCE</scope>
    <source>
        <strain evidence="4">NRRL B-24137</strain>
    </source>
</reference>
<keyword evidence="1" id="KW-0378">Hydrolase</keyword>
<dbReference type="Gene3D" id="3.40.50.850">
    <property type="entry name" value="Isochorismatase-like"/>
    <property type="match status" value="1"/>
</dbReference>
<dbReference type="Proteomes" id="UP001195724">
    <property type="component" value="Unassembled WGS sequence"/>
</dbReference>
<dbReference type="EMBL" id="JAFBCL010000001">
    <property type="protein sequence ID" value="MBM7813069.1"/>
    <property type="molecule type" value="Genomic_DNA"/>
</dbReference>
<evidence type="ECO:0000313" key="6">
    <source>
        <dbReference type="Proteomes" id="UP001195724"/>
    </source>
</evidence>
<dbReference type="InterPro" id="IPR050272">
    <property type="entry name" value="Isochorismatase-like_hydrls"/>
</dbReference>
<dbReference type="Pfam" id="PF00857">
    <property type="entry name" value="Isochorismatase"/>
    <property type="match status" value="1"/>
</dbReference>
<evidence type="ECO:0000313" key="5">
    <source>
        <dbReference type="Proteomes" id="UP000671828"/>
    </source>
</evidence>
<evidence type="ECO:0000256" key="1">
    <source>
        <dbReference type="ARBA" id="ARBA00022801"/>
    </source>
</evidence>
<dbReference type="InterPro" id="IPR000868">
    <property type="entry name" value="Isochorismatase-like_dom"/>
</dbReference>
<dbReference type="RefSeq" id="WP_204843746.1">
    <property type="nucleotide sequence ID" value="NZ_JAFBCL010000001.1"/>
</dbReference>
<evidence type="ECO:0000313" key="4">
    <source>
        <dbReference type="EMBL" id="QTR01674.1"/>
    </source>
</evidence>
<dbReference type="Proteomes" id="UP000671828">
    <property type="component" value="Chromosome"/>
</dbReference>
<gene>
    <name evidence="4" type="ORF">J7S33_20370</name>
    <name evidence="3" type="ORF">JOE68_003934</name>
</gene>
<accession>A0A8T8HUX6</accession>